<keyword evidence="3" id="KW-1185">Reference proteome</keyword>
<keyword evidence="1" id="KW-0472">Membrane</keyword>
<sequence>MTKASKRQPFGKSFLLTLVMVFVEPVVGILFMYALYRVLILPAWGQVAAGLVVWTALGYGGYRLHQKMKKGLEKP</sequence>
<reference evidence="2 3" key="1">
    <citation type="submission" date="2020-08" db="EMBL/GenBank/DDBJ databases">
        <title>Functional genomics of gut bacteria from endangered species of beetles.</title>
        <authorList>
            <person name="Carlos-Shanley C."/>
        </authorList>
    </citation>
    <scope>NUCLEOTIDE SEQUENCE [LARGE SCALE GENOMIC DNA]</scope>
    <source>
        <strain evidence="2 3">S00124</strain>
    </source>
</reference>
<name>A0ABR6RJB5_9BURK</name>
<evidence type="ECO:0000256" key="1">
    <source>
        <dbReference type="SAM" id="Phobius"/>
    </source>
</evidence>
<evidence type="ECO:0000313" key="3">
    <source>
        <dbReference type="Proteomes" id="UP000562492"/>
    </source>
</evidence>
<keyword evidence="1" id="KW-1133">Transmembrane helix</keyword>
<protein>
    <submittedName>
        <fullName evidence="2">Uncharacterized protein</fullName>
    </submittedName>
</protein>
<comment type="caution">
    <text evidence="2">The sequence shown here is derived from an EMBL/GenBank/DDBJ whole genome shotgun (WGS) entry which is preliminary data.</text>
</comment>
<dbReference type="Proteomes" id="UP000562492">
    <property type="component" value="Unassembled WGS sequence"/>
</dbReference>
<proteinExistence type="predicted"/>
<keyword evidence="1" id="KW-0812">Transmembrane</keyword>
<organism evidence="2 3">
    <name type="scientific">Comamonas odontotermitis</name>
    <dbReference type="NCBI Taxonomy" id="379895"/>
    <lineage>
        <taxon>Bacteria</taxon>
        <taxon>Pseudomonadati</taxon>
        <taxon>Pseudomonadota</taxon>
        <taxon>Betaproteobacteria</taxon>
        <taxon>Burkholderiales</taxon>
        <taxon>Comamonadaceae</taxon>
        <taxon>Comamonas</taxon>
    </lineage>
</organism>
<accession>A0ABR6RJB5</accession>
<evidence type="ECO:0000313" key="2">
    <source>
        <dbReference type="EMBL" id="MBB6579182.1"/>
    </source>
</evidence>
<feature type="transmembrane region" description="Helical" evidence="1">
    <location>
        <begin position="41"/>
        <end position="62"/>
    </location>
</feature>
<dbReference type="RefSeq" id="WP_184710266.1">
    <property type="nucleotide sequence ID" value="NZ_JACHKZ010000024.1"/>
</dbReference>
<feature type="transmembrane region" description="Helical" evidence="1">
    <location>
        <begin position="12"/>
        <end position="35"/>
    </location>
</feature>
<dbReference type="EMBL" id="JACHKZ010000024">
    <property type="protein sequence ID" value="MBB6579182.1"/>
    <property type="molecule type" value="Genomic_DNA"/>
</dbReference>
<gene>
    <name evidence="2" type="ORF">HNP33_003292</name>
</gene>